<dbReference type="Proteomes" id="UP001153714">
    <property type="component" value="Chromosome 1"/>
</dbReference>
<dbReference type="GO" id="GO:0072659">
    <property type="term" value="P:protein localization to plasma membrane"/>
    <property type="evidence" value="ECO:0007669"/>
    <property type="project" value="TreeGrafter"/>
</dbReference>
<dbReference type="EMBL" id="OU893332">
    <property type="protein sequence ID" value="CAG9782145.1"/>
    <property type="molecule type" value="Genomic_DNA"/>
</dbReference>
<reference evidence="1" key="1">
    <citation type="submission" date="2021-12" db="EMBL/GenBank/DDBJ databases">
        <authorList>
            <person name="King R."/>
        </authorList>
    </citation>
    <scope>NUCLEOTIDE SEQUENCE</scope>
</reference>
<dbReference type="AlphaFoldDB" id="A0A9N9MZK4"/>
<organism evidence="1 2">
    <name type="scientific">Diatraea saccharalis</name>
    <name type="common">sugarcane borer</name>
    <dbReference type="NCBI Taxonomy" id="40085"/>
    <lineage>
        <taxon>Eukaryota</taxon>
        <taxon>Metazoa</taxon>
        <taxon>Ecdysozoa</taxon>
        <taxon>Arthropoda</taxon>
        <taxon>Hexapoda</taxon>
        <taxon>Insecta</taxon>
        <taxon>Pterygota</taxon>
        <taxon>Neoptera</taxon>
        <taxon>Endopterygota</taxon>
        <taxon>Lepidoptera</taxon>
        <taxon>Glossata</taxon>
        <taxon>Ditrysia</taxon>
        <taxon>Pyraloidea</taxon>
        <taxon>Crambidae</taxon>
        <taxon>Crambinae</taxon>
        <taxon>Diatraea</taxon>
    </lineage>
</organism>
<dbReference type="PANTHER" id="PTHR12444">
    <property type="entry name" value="PROTEIN EFR3 HOMOLOG CMP44E"/>
    <property type="match status" value="1"/>
</dbReference>
<keyword evidence="2" id="KW-1185">Reference proteome</keyword>
<dbReference type="OrthoDB" id="7765283at2759"/>
<evidence type="ECO:0000313" key="1">
    <source>
        <dbReference type="EMBL" id="CAG9782145.1"/>
    </source>
</evidence>
<dbReference type="PANTHER" id="PTHR12444:SF9">
    <property type="entry name" value="AGAP013133-PA"/>
    <property type="match status" value="1"/>
</dbReference>
<evidence type="ECO:0000313" key="2">
    <source>
        <dbReference type="Proteomes" id="UP001153714"/>
    </source>
</evidence>
<accession>A0A9N9MZK4</accession>
<sequence>MFNNRQDPRLEGLELQQKINDLINYYMPMDLDATYEPNKVTAIKKLNFIINNSNRQSLQESEFDDILKCSLTLVYYFGMKLKLSMLTTKYWHWCKKRLFHKAESAFQKTMDCFQPERTVPTIKITLTFFSSVDLWPFENFVGQILEVAFYFSQGNTILFHLMLTDIHCVLFSDIKSARHRMRVLYELLKSDNWIIDKHKLLPFVTRLLDFFAQSNTKDDKVTPYGYLRKGFEVCLRRIFQRVQNNQRMMIVTTMLNWLSLANMSDDDILEFSTLVDHVAALYEVHNYSESFQADLIEHILCNLVGSWREQLHENILIAIKHHCRNSINLKSIFSLICCIALEVPCNLSAAMVACIAMSIQDFALNGENLTVNSRYWMHAIVISVMSLICWVHKAPVLYRYVNEIIARRAKEAPQLNPPLLQTYNVGNHHVTWNKPNLFFEDWELRYALWKHFQNVRVRNYF</sequence>
<reference evidence="1" key="2">
    <citation type="submission" date="2022-10" db="EMBL/GenBank/DDBJ databases">
        <authorList>
            <consortium name="ENA_rothamsted_submissions"/>
            <consortium name="culmorum"/>
            <person name="King R."/>
        </authorList>
    </citation>
    <scope>NUCLEOTIDE SEQUENCE</scope>
</reference>
<name>A0A9N9MZK4_9NEOP</name>
<dbReference type="InterPro" id="IPR051851">
    <property type="entry name" value="EFR3_Homologs"/>
</dbReference>
<gene>
    <name evidence="1" type="ORF">DIATSA_LOCUS429</name>
</gene>
<dbReference type="GO" id="GO:0005886">
    <property type="term" value="C:plasma membrane"/>
    <property type="evidence" value="ECO:0007669"/>
    <property type="project" value="TreeGrafter"/>
</dbReference>
<protein>
    <submittedName>
        <fullName evidence="1">Uncharacterized protein</fullName>
    </submittedName>
</protein>
<proteinExistence type="predicted"/>